<evidence type="ECO:0000313" key="2">
    <source>
        <dbReference type="Proteomes" id="UP000756921"/>
    </source>
</evidence>
<proteinExistence type="predicted"/>
<keyword evidence="2" id="KW-1185">Reference proteome</keyword>
<name>A0A9P6GBW5_9PLEO</name>
<evidence type="ECO:0000313" key="1">
    <source>
        <dbReference type="EMBL" id="KAF9732816.1"/>
    </source>
</evidence>
<dbReference type="Proteomes" id="UP000756921">
    <property type="component" value="Unassembled WGS sequence"/>
</dbReference>
<gene>
    <name evidence="1" type="ORF">PMIN01_09674</name>
</gene>
<sequence>MSYITFQEPRRGLDGYVDEIDPYAVDNSQIIFPNLPIELREEIYSYILPLHVRSINPLDNEVGDILYDKLYNIFHVNYATRFDAGLWYLLTHEFELGNEDSCTAFSRFLKWFPGKQGFRRIRRLELRKFWTKPSMDLIFRCENTLTLKLWFYASDFTLDPSPKYDGRMIARDLMTAEEAARNYSLARLFRMRNLERIELKWFRLLRYCTNDYEHGMYMAWLDASRRGEGEFRERMEELRNWLSSGFAAAGRRVLVELAPV</sequence>
<dbReference type="OrthoDB" id="3799105at2759"/>
<dbReference type="EMBL" id="WJXW01000010">
    <property type="protein sequence ID" value="KAF9732816.1"/>
    <property type="molecule type" value="Genomic_DNA"/>
</dbReference>
<comment type="caution">
    <text evidence="1">The sequence shown here is derived from an EMBL/GenBank/DDBJ whole genome shotgun (WGS) entry which is preliminary data.</text>
</comment>
<accession>A0A9P6GBW5</accession>
<organism evidence="1 2">
    <name type="scientific">Paraphaeosphaeria minitans</name>
    <dbReference type="NCBI Taxonomy" id="565426"/>
    <lineage>
        <taxon>Eukaryota</taxon>
        <taxon>Fungi</taxon>
        <taxon>Dikarya</taxon>
        <taxon>Ascomycota</taxon>
        <taxon>Pezizomycotina</taxon>
        <taxon>Dothideomycetes</taxon>
        <taxon>Pleosporomycetidae</taxon>
        <taxon>Pleosporales</taxon>
        <taxon>Massarineae</taxon>
        <taxon>Didymosphaeriaceae</taxon>
        <taxon>Paraphaeosphaeria</taxon>
    </lineage>
</organism>
<reference evidence="1" key="1">
    <citation type="journal article" date="2020" name="Mol. Plant Microbe Interact.">
        <title>Genome Sequence of the Biocontrol Agent Coniothyrium minitans strain Conio (IMI 134523).</title>
        <authorList>
            <person name="Patel D."/>
            <person name="Shittu T.A."/>
            <person name="Baroncelli R."/>
            <person name="Muthumeenakshi S."/>
            <person name="Osborne T.H."/>
            <person name="Janganan T.K."/>
            <person name="Sreenivasaprasad S."/>
        </authorList>
    </citation>
    <scope>NUCLEOTIDE SEQUENCE</scope>
    <source>
        <strain evidence="1">Conio</strain>
    </source>
</reference>
<dbReference type="AlphaFoldDB" id="A0A9P6GBW5"/>
<protein>
    <submittedName>
        <fullName evidence="1">Uncharacterized protein</fullName>
    </submittedName>
</protein>